<name>A4SDV2_CHLPM</name>
<feature type="transmembrane region" description="Helical" evidence="5">
    <location>
        <begin position="221"/>
        <end position="244"/>
    </location>
</feature>
<dbReference type="eggNOG" id="ENOG5032VK5">
    <property type="taxonomic scope" value="Bacteria"/>
</dbReference>
<feature type="transmembrane region" description="Helical" evidence="5">
    <location>
        <begin position="121"/>
        <end position="138"/>
    </location>
</feature>
<dbReference type="InterPro" id="IPR007016">
    <property type="entry name" value="O-antigen_ligase-rel_domated"/>
</dbReference>
<protein>
    <submittedName>
        <fullName evidence="7">O-antigen polymerase</fullName>
    </submittedName>
</protein>
<accession>A4SDV2</accession>
<evidence type="ECO:0000256" key="4">
    <source>
        <dbReference type="ARBA" id="ARBA00023136"/>
    </source>
</evidence>
<feature type="domain" description="O-antigen ligase-related" evidence="6">
    <location>
        <begin position="184"/>
        <end position="314"/>
    </location>
</feature>
<dbReference type="EMBL" id="CP000607">
    <property type="protein sequence ID" value="ABP36661.1"/>
    <property type="molecule type" value="Genomic_DNA"/>
</dbReference>
<feature type="transmembrane region" description="Helical" evidence="5">
    <location>
        <begin position="175"/>
        <end position="193"/>
    </location>
</feature>
<keyword evidence="2 5" id="KW-0812">Transmembrane</keyword>
<keyword evidence="4 5" id="KW-0472">Membrane</keyword>
<evidence type="ECO:0000256" key="1">
    <source>
        <dbReference type="ARBA" id="ARBA00004141"/>
    </source>
</evidence>
<reference evidence="7" key="1">
    <citation type="submission" date="2007-03" db="EMBL/GenBank/DDBJ databases">
        <title>Complete sequence of Prosthecochloris vibrioformis DSM 265.</title>
        <authorList>
            <consortium name="US DOE Joint Genome Institute"/>
            <person name="Copeland A."/>
            <person name="Lucas S."/>
            <person name="Lapidus A."/>
            <person name="Barry K."/>
            <person name="Detter J.C."/>
            <person name="Glavina del Rio T."/>
            <person name="Hammon N."/>
            <person name="Israni S."/>
            <person name="Pitluck S."/>
            <person name="Schmutz J."/>
            <person name="Larimer F."/>
            <person name="Land M."/>
            <person name="Hauser L."/>
            <person name="Mikhailova N."/>
            <person name="Li T."/>
            <person name="Overmann J."/>
            <person name="Schuster S.C."/>
            <person name="Bryant D.A."/>
            <person name="Richardson P."/>
        </authorList>
    </citation>
    <scope>NUCLEOTIDE SEQUENCE [LARGE SCALE GENOMIC DNA]</scope>
    <source>
        <strain evidence="7">DSM 265</strain>
    </source>
</reference>
<feature type="transmembrane region" description="Helical" evidence="5">
    <location>
        <begin position="68"/>
        <end position="86"/>
    </location>
</feature>
<feature type="transmembrane region" description="Helical" evidence="5">
    <location>
        <begin position="329"/>
        <end position="347"/>
    </location>
</feature>
<dbReference type="Pfam" id="PF04932">
    <property type="entry name" value="Wzy_C"/>
    <property type="match status" value="1"/>
</dbReference>
<keyword evidence="3 5" id="KW-1133">Transmembrane helix</keyword>
<dbReference type="AlphaFoldDB" id="A4SDV2"/>
<feature type="transmembrane region" description="Helical" evidence="5">
    <location>
        <begin position="298"/>
        <end position="322"/>
    </location>
</feature>
<dbReference type="KEGG" id="pvi:Cvib_0643"/>
<evidence type="ECO:0000259" key="6">
    <source>
        <dbReference type="Pfam" id="PF04932"/>
    </source>
</evidence>
<sequence length="382" mass="43344">MISIKYKIKRIKCDWSSLYLASLFFVVLNAPSLKAFMPSMGINVAPLFLMLLYAIVKGNSGLDKARKLYILLLTMFFALLFLSGLFHGVKSFSYIFLLKYLVVWVSMVVSALLVTKKSVEYFLFIVVFFGVIMAFLVLRKSGDISDLNYLQIGHPIAISLIVTSVFFFKSQVSFFKLILLLFIGYLFLALMSLYGRSPILFPIIVLVLLPILKVFWDNKFLFLVVISFVFISGRIVANLILFSLPEHISNRVLRMIENPGDEPRFELWGRALDYIYLNPFGYGLESSWHLLGYTPHNFILEVLLSSGIVGLVPYLVLLMIWFYLGLKSLNCGAFAVAIFGASLYYFLRFQVGGAIGSSYDFFILILLTISYSGFSRKECVGS</sequence>
<dbReference type="OrthoDB" id="1424450at2"/>
<feature type="transmembrane region" description="Helical" evidence="5">
    <location>
        <begin position="150"/>
        <end position="168"/>
    </location>
</feature>
<evidence type="ECO:0000313" key="7">
    <source>
        <dbReference type="EMBL" id="ABP36661.1"/>
    </source>
</evidence>
<evidence type="ECO:0000256" key="2">
    <source>
        <dbReference type="ARBA" id="ARBA00022692"/>
    </source>
</evidence>
<dbReference type="HOGENOM" id="CLU_721266_0_0_10"/>
<evidence type="ECO:0000256" key="3">
    <source>
        <dbReference type="ARBA" id="ARBA00022989"/>
    </source>
</evidence>
<evidence type="ECO:0000256" key="5">
    <source>
        <dbReference type="SAM" id="Phobius"/>
    </source>
</evidence>
<dbReference type="GO" id="GO:0016020">
    <property type="term" value="C:membrane"/>
    <property type="evidence" value="ECO:0007669"/>
    <property type="project" value="UniProtKB-SubCell"/>
</dbReference>
<dbReference type="STRING" id="290318.Cvib_0643"/>
<feature type="transmembrane region" description="Helical" evidence="5">
    <location>
        <begin position="199"/>
        <end position="216"/>
    </location>
</feature>
<feature type="transmembrane region" description="Helical" evidence="5">
    <location>
        <begin position="12"/>
        <end position="30"/>
    </location>
</feature>
<proteinExistence type="predicted"/>
<feature type="transmembrane region" description="Helical" evidence="5">
    <location>
        <begin position="353"/>
        <end position="374"/>
    </location>
</feature>
<organism evidence="7">
    <name type="scientific">Chlorobium phaeovibrioides (strain DSM 265 / 1930)</name>
    <name type="common">Prosthecochloris vibrioformis (strain DSM 265)</name>
    <dbReference type="NCBI Taxonomy" id="290318"/>
    <lineage>
        <taxon>Bacteria</taxon>
        <taxon>Pseudomonadati</taxon>
        <taxon>Chlorobiota</taxon>
        <taxon>Chlorobiia</taxon>
        <taxon>Chlorobiales</taxon>
        <taxon>Chlorobiaceae</taxon>
        <taxon>Chlorobium/Pelodictyon group</taxon>
        <taxon>Chlorobium</taxon>
    </lineage>
</organism>
<feature type="transmembrane region" description="Helical" evidence="5">
    <location>
        <begin position="36"/>
        <end position="56"/>
    </location>
</feature>
<gene>
    <name evidence="7" type="ordered locus">Cvib_0643</name>
</gene>
<comment type="subcellular location">
    <subcellularLocation>
        <location evidence="1">Membrane</location>
        <topology evidence="1">Multi-pass membrane protein</topology>
    </subcellularLocation>
</comment>
<feature type="transmembrane region" description="Helical" evidence="5">
    <location>
        <begin position="92"/>
        <end position="114"/>
    </location>
</feature>